<dbReference type="InterPro" id="IPR001451">
    <property type="entry name" value="Hexapep"/>
</dbReference>
<sequence length="184" mass="20086">MLFLNQHTNLQSYDIGDYSYGSPIDILDLVDDVTLKIGKYCSIAAGVRILLGADHRTDWVTTYPFNILYSDIVKNTGHPASKGNIIIGNDVWIASGAVLLSGVTIGDGAVIGANAVVTKDVEPYSIVAGNPATFIKKRFSDQVIASLLTIKWWCWSDDEVRQAVPHLLSNDILGFIQYAERRGG</sequence>
<gene>
    <name evidence="3" type="ORF">JOC54_001799</name>
</gene>
<dbReference type="PANTHER" id="PTHR43300">
    <property type="entry name" value="ACETYLTRANSFERASE"/>
    <property type="match status" value="1"/>
</dbReference>
<dbReference type="PANTHER" id="PTHR43300:SF11">
    <property type="entry name" value="ACETYLTRANSFERASE RV3034C-RELATED"/>
    <property type="match status" value="1"/>
</dbReference>
<dbReference type="CDD" id="cd03349">
    <property type="entry name" value="LbH_XAT"/>
    <property type="match status" value="1"/>
</dbReference>
<evidence type="ECO:0000256" key="2">
    <source>
        <dbReference type="ARBA" id="ARBA00022737"/>
    </source>
</evidence>
<protein>
    <submittedName>
        <fullName evidence="3">Acetyltransferase-like isoleucine patch superfamily enzyme</fullName>
    </submittedName>
</protein>
<evidence type="ECO:0000313" key="4">
    <source>
        <dbReference type="Proteomes" id="UP001179280"/>
    </source>
</evidence>
<keyword evidence="4" id="KW-1185">Reference proteome</keyword>
<comment type="caution">
    <text evidence="3">The sequence shown here is derived from an EMBL/GenBank/DDBJ whole genome shotgun (WGS) entry which is preliminary data.</text>
</comment>
<evidence type="ECO:0000256" key="1">
    <source>
        <dbReference type="ARBA" id="ARBA00022679"/>
    </source>
</evidence>
<dbReference type="PROSITE" id="PS00101">
    <property type="entry name" value="HEXAPEP_TRANSFERASES"/>
    <property type="match status" value="1"/>
</dbReference>
<evidence type="ECO:0000313" key="3">
    <source>
        <dbReference type="EMBL" id="MBM7838543.1"/>
    </source>
</evidence>
<dbReference type="Pfam" id="PF00132">
    <property type="entry name" value="Hexapep"/>
    <property type="match status" value="1"/>
</dbReference>
<organism evidence="3 4">
    <name type="scientific">Shouchella xiaoxiensis</name>
    <dbReference type="NCBI Taxonomy" id="766895"/>
    <lineage>
        <taxon>Bacteria</taxon>
        <taxon>Bacillati</taxon>
        <taxon>Bacillota</taxon>
        <taxon>Bacilli</taxon>
        <taxon>Bacillales</taxon>
        <taxon>Bacillaceae</taxon>
        <taxon>Shouchella</taxon>
    </lineage>
</organism>
<keyword evidence="2" id="KW-0677">Repeat</keyword>
<dbReference type="InterPro" id="IPR050179">
    <property type="entry name" value="Trans_hexapeptide_repeat"/>
</dbReference>
<accession>A0ABS2SSQ8</accession>
<dbReference type="EMBL" id="JAFBCV010000004">
    <property type="protein sequence ID" value="MBM7838543.1"/>
    <property type="molecule type" value="Genomic_DNA"/>
</dbReference>
<dbReference type="InterPro" id="IPR011004">
    <property type="entry name" value="Trimer_LpxA-like_sf"/>
</dbReference>
<keyword evidence="1" id="KW-0808">Transferase</keyword>
<dbReference type="Gene3D" id="2.160.10.10">
    <property type="entry name" value="Hexapeptide repeat proteins"/>
    <property type="match status" value="1"/>
</dbReference>
<dbReference type="SUPFAM" id="SSF51161">
    <property type="entry name" value="Trimeric LpxA-like enzymes"/>
    <property type="match status" value="1"/>
</dbReference>
<dbReference type="InterPro" id="IPR018357">
    <property type="entry name" value="Hexapep_transf_CS"/>
</dbReference>
<proteinExistence type="predicted"/>
<name>A0ABS2SSQ8_9BACI</name>
<dbReference type="Proteomes" id="UP001179280">
    <property type="component" value="Unassembled WGS sequence"/>
</dbReference>
<reference evidence="3" key="1">
    <citation type="submission" date="2021-01" db="EMBL/GenBank/DDBJ databases">
        <title>Genomic Encyclopedia of Type Strains, Phase IV (KMG-IV): sequencing the most valuable type-strain genomes for metagenomic binning, comparative biology and taxonomic classification.</title>
        <authorList>
            <person name="Goeker M."/>
        </authorList>
    </citation>
    <scope>NUCLEOTIDE SEQUENCE</scope>
    <source>
        <strain evidence="3">DSM 21943</strain>
    </source>
</reference>
<dbReference type="RefSeq" id="WP_367617779.1">
    <property type="nucleotide sequence ID" value="NZ_JAFBCV010000004.1"/>
</dbReference>